<dbReference type="EMBL" id="OW240923">
    <property type="protein sequence ID" value="CAH2323850.1"/>
    <property type="molecule type" value="Genomic_DNA"/>
</dbReference>
<reference evidence="1" key="1">
    <citation type="submission" date="2022-03" db="EMBL/GenBank/DDBJ databases">
        <authorList>
            <person name="Alioto T."/>
            <person name="Alioto T."/>
            <person name="Gomez Garrido J."/>
        </authorList>
    </citation>
    <scope>NUCLEOTIDE SEQUENCE</scope>
</reference>
<organism evidence="1 2">
    <name type="scientific">Pelobates cultripes</name>
    <name type="common">Western spadefoot toad</name>
    <dbReference type="NCBI Taxonomy" id="61616"/>
    <lineage>
        <taxon>Eukaryota</taxon>
        <taxon>Metazoa</taxon>
        <taxon>Chordata</taxon>
        <taxon>Craniata</taxon>
        <taxon>Vertebrata</taxon>
        <taxon>Euteleostomi</taxon>
        <taxon>Amphibia</taxon>
        <taxon>Batrachia</taxon>
        <taxon>Anura</taxon>
        <taxon>Pelobatoidea</taxon>
        <taxon>Pelobatidae</taxon>
        <taxon>Pelobates</taxon>
    </lineage>
</organism>
<dbReference type="Proteomes" id="UP001295444">
    <property type="component" value="Chromosome 12"/>
</dbReference>
<evidence type="ECO:0000313" key="2">
    <source>
        <dbReference type="Proteomes" id="UP001295444"/>
    </source>
</evidence>
<accession>A0AAD1TBZ4</accession>
<dbReference type="AlphaFoldDB" id="A0AAD1TBZ4"/>
<sequence length="90" mass="9727">MLLANVSRDCLHASALAVYTVLSVVLSAPPLQDKEAISLCTGAQSHNLDVKSESLKKLANLSRDVTFAQEFISRDGLSILSRIVEEEEGL</sequence>
<gene>
    <name evidence="1" type="ORF">PECUL_23A052615</name>
</gene>
<evidence type="ECO:0000313" key="1">
    <source>
        <dbReference type="EMBL" id="CAH2323850.1"/>
    </source>
</evidence>
<keyword evidence="2" id="KW-1185">Reference proteome</keyword>
<name>A0AAD1TBZ4_PELCU</name>
<proteinExistence type="predicted"/>
<protein>
    <submittedName>
        <fullName evidence="1">Engulfment and cell motility 3</fullName>
    </submittedName>
</protein>